<feature type="compositionally biased region" description="Polar residues" evidence="1">
    <location>
        <begin position="25"/>
        <end position="34"/>
    </location>
</feature>
<organism evidence="2 3">
    <name type="scientific">Angomonas deanei</name>
    <dbReference type="NCBI Taxonomy" id="59799"/>
    <lineage>
        <taxon>Eukaryota</taxon>
        <taxon>Discoba</taxon>
        <taxon>Euglenozoa</taxon>
        <taxon>Kinetoplastea</taxon>
        <taxon>Metakinetoplastina</taxon>
        <taxon>Trypanosomatida</taxon>
        <taxon>Trypanosomatidae</taxon>
        <taxon>Strigomonadinae</taxon>
        <taxon>Angomonas</taxon>
    </lineage>
</organism>
<feature type="compositionally biased region" description="Basic and acidic residues" evidence="1">
    <location>
        <begin position="37"/>
        <end position="56"/>
    </location>
</feature>
<feature type="compositionally biased region" description="Basic residues" evidence="1">
    <location>
        <begin position="91"/>
        <end position="101"/>
    </location>
</feature>
<feature type="region of interest" description="Disordered" evidence="1">
    <location>
        <begin position="1"/>
        <end position="144"/>
    </location>
</feature>
<feature type="region of interest" description="Disordered" evidence="1">
    <location>
        <begin position="227"/>
        <end position="278"/>
    </location>
</feature>
<dbReference type="Proteomes" id="UP000515908">
    <property type="component" value="Chromosome 02"/>
</dbReference>
<evidence type="ECO:0000256" key="1">
    <source>
        <dbReference type="SAM" id="MobiDB-lite"/>
    </source>
</evidence>
<feature type="compositionally biased region" description="Basic and acidic residues" evidence="1">
    <location>
        <begin position="71"/>
        <end position="85"/>
    </location>
</feature>
<keyword evidence="3" id="KW-1185">Reference proteome</keyword>
<dbReference type="EMBL" id="LR877146">
    <property type="protein sequence ID" value="CAD2213603.1"/>
    <property type="molecule type" value="Genomic_DNA"/>
</dbReference>
<dbReference type="AlphaFoldDB" id="A0A7G2C4E4"/>
<evidence type="ECO:0000313" key="2">
    <source>
        <dbReference type="EMBL" id="CAD2213603.1"/>
    </source>
</evidence>
<name>A0A7G2C4E4_9TRYP</name>
<feature type="compositionally biased region" description="Pro residues" evidence="1">
    <location>
        <begin position="233"/>
        <end position="244"/>
    </location>
</feature>
<gene>
    <name evidence="2" type="ORF">ADEAN_000104600</name>
</gene>
<feature type="compositionally biased region" description="Low complexity" evidence="1">
    <location>
        <begin position="134"/>
        <end position="144"/>
    </location>
</feature>
<reference evidence="2 3" key="1">
    <citation type="submission" date="2020-08" db="EMBL/GenBank/DDBJ databases">
        <authorList>
            <person name="Newling K."/>
            <person name="Davey J."/>
            <person name="Forrester S."/>
        </authorList>
    </citation>
    <scope>NUCLEOTIDE SEQUENCE [LARGE SCALE GENOMIC DNA]</scope>
    <source>
        <strain evidence="3">Crithidia deanei Carvalho (ATCC PRA-265)</strain>
    </source>
</reference>
<dbReference type="VEuPathDB" id="TriTrypDB:ADEAN_000104600"/>
<protein>
    <submittedName>
        <fullName evidence="2">Uncharacterized protein</fullName>
    </submittedName>
</protein>
<proteinExistence type="predicted"/>
<evidence type="ECO:0000313" key="3">
    <source>
        <dbReference type="Proteomes" id="UP000515908"/>
    </source>
</evidence>
<sequence length="278" mass="31350">MGNGSSVQDEPELRRTPSYYKKVNGSLNETQRQKIMNRIDEENHSVRRSRSKDNSKIKRKKSQSIIGSVRALDHEQTRFTLDNEVKGGPPRSRRSSQRRRKTNDDDEEEAEDDYPHETQRRMSQSRRSAPLPENSNYPNNNGNMMPNNMMYNNNMNGMNGFMPPQNGFVNSNSPSGWPPMNYNNAANMSPGYPAMGNEIPPNNNFVNPFLYPNGGNPVNVSPSTYPAQMPVQQPEPPQIAPPAPSNTNDDNEDGYYNTPLLGKSGRKRSVSFVGNIRT</sequence>
<accession>A0A7G2C4E4</accession>